<dbReference type="PANTHER" id="PTHR30255">
    <property type="entry name" value="SINGLE-STRANDED-DNA-SPECIFIC EXONUCLEASE RECJ"/>
    <property type="match status" value="1"/>
</dbReference>
<dbReference type="HOGENOM" id="CLU_034130_0_0_5"/>
<dbReference type="SUPFAM" id="SSF64182">
    <property type="entry name" value="DHH phosphoesterases"/>
    <property type="match status" value="1"/>
</dbReference>
<dbReference type="InterPro" id="IPR038763">
    <property type="entry name" value="DHH_sf"/>
</dbReference>
<proteinExistence type="predicted"/>
<sequence>MLDLPILILTHNDADGLSAAALLARAFTRAGKETGVRILGRGENPWMDEVRAEVAQTPKAGLIVTDLGIRAEVIAPGTIVVFIDHHVPQGFPTDATVISGYGEQPTPTSSLLAWRCAGVMADIDDLLWLAALGIIGDLGSNAPFEELAVAKRRYGAAVLREATSLINAPRRTSTGDARPAFDLLVKAKSPHEVVSSDHPETRILQGAREEVSTALQAAKRTPPKIRNGVALILFSSPCQLHPLVAQAWRSRLKGNIVIAANSGYRQGWVHFSARSATGINLVEFLREKAPAGADANYGSGHEQATGGALRPDAWNEFVARLGFGPEARVTS</sequence>
<dbReference type="eggNOG" id="COG0608">
    <property type="taxonomic scope" value="Bacteria"/>
</dbReference>
<name>Q11FL8_CHESB</name>
<feature type="domain" description="DDH" evidence="1">
    <location>
        <begin position="6"/>
        <end position="116"/>
    </location>
</feature>
<organism evidence="2">
    <name type="scientific">Chelativorans sp. (strain BNC1)</name>
    <dbReference type="NCBI Taxonomy" id="266779"/>
    <lineage>
        <taxon>Bacteria</taxon>
        <taxon>Pseudomonadati</taxon>
        <taxon>Pseudomonadota</taxon>
        <taxon>Alphaproteobacteria</taxon>
        <taxon>Hyphomicrobiales</taxon>
        <taxon>Phyllobacteriaceae</taxon>
        <taxon>Chelativorans</taxon>
    </lineage>
</organism>
<dbReference type="GO" id="GO:0004527">
    <property type="term" value="F:exonuclease activity"/>
    <property type="evidence" value="ECO:0007669"/>
    <property type="project" value="UniProtKB-KW"/>
</dbReference>
<dbReference type="InterPro" id="IPR051673">
    <property type="entry name" value="SSDNA_exonuclease_RecJ"/>
</dbReference>
<dbReference type="InterPro" id="IPR001667">
    <property type="entry name" value="DDH_dom"/>
</dbReference>
<dbReference type="Pfam" id="PF01368">
    <property type="entry name" value="DHH"/>
    <property type="match status" value="1"/>
</dbReference>
<gene>
    <name evidence="2" type="ordered locus">Meso_2423</name>
</gene>
<evidence type="ECO:0000313" key="2">
    <source>
        <dbReference type="EMBL" id="ABG63807.1"/>
    </source>
</evidence>
<dbReference type="Gene3D" id="3.90.1640.30">
    <property type="match status" value="1"/>
</dbReference>
<dbReference type="AlphaFoldDB" id="Q11FL8"/>
<dbReference type="PANTHER" id="PTHR30255:SF2">
    <property type="entry name" value="SINGLE-STRANDED-DNA-SPECIFIC EXONUCLEASE RECJ"/>
    <property type="match status" value="1"/>
</dbReference>
<accession>Q11FL8</accession>
<dbReference type="STRING" id="266779.Meso_2423"/>
<protein>
    <submittedName>
        <fullName evidence="2">Phosphoesterase, RecJ-like protein</fullName>
    </submittedName>
</protein>
<dbReference type="KEGG" id="mes:Meso_2423"/>
<reference evidence="2" key="1">
    <citation type="submission" date="2006-06" db="EMBL/GenBank/DDBJ databases">
        <title>Complete sequence of chromosome of Chelativorans sp. BNC1.</title>
        <authorList>
            <consortium name="US DOE Joint Genome Institute"/>
            <person name="Copeland A."/>
            <person name="Lucas S."/>
            <person name="Lapidus A."/>
            <person name="Barry K."/>
            <person name="Detter J.C."/>
            <person name="Glavina del Rio T."/>
            <person name="Hammon N."/>
            <person name="Israni S."/>
            <person name="Dalin E."/>
            <person name="Tice H."/>
            <person name="Pitluck S."/>
            <person name="Chertkov O."/>
            <person name="Brettin T."/>
            <person name="Bruce D."/>
            <person name="Han C."/>
            <person name="Tapia R."/>
            <person name="Gilna P."/>
            <person name="Schmutz J."/>
            <person name="Larimer F."/>
            <person name="Land M."/>
            <person name="Hauser L."/>
            <person name="Kyrpides N."/>
            <person name="Mikhailova N."/>
            <person name="Richardson P."/>
        </authorList>
    </citation>
    <scope>NUCLEOTIDE SEQUENCE</scope>
    <source>
        <strain evidence="2">BNC1</strain>
    </source>
</reference>
<dbReference type="EMBL" id="CP000390">
    <property type="protein sequence ID" value="ABG63807.1"/>
    <property type="molecule type" value="Genomic_DNA"/>
</dbReference>
<evidence type="ECO:0000259" key="1">
    <source>
        <dbReference type="Pfam" id="PF01368"/>
    </source>
</evidence>
<dbReference type="Gene3D" id="3.10.310.30">
    <property type="match status" value="1"/>
</dbReference>